<reference evidence="1 2" key="1">
    <citation type="submission" date="2016-10" db="EMBL/GenBank/DDBJ databases">
        <authorList>
            <person name="Varghese N."/>
            <person name="Submissions S."/>
        </authorList>
    </citation>
    <scope>NUCLEOTIDE SEQUENCE [LARGE SCALE GENOMIC DNA]</scope>
    <source>
        <strain evidence="1 2">DSM 21822</strain>
    </source>
</reference>
<sequence>MLDRWISGRKLEFNVTHQETFRVDIQHENGFIYRVEPTKLSLQFQHRLRLRPTSGALPVAEFISHPHPFTRLLEEASESIIEMALLLPSGPKKRSVTQIGVVSTTQVNDEDLPPGLKRLIEFLGKPWPKGLSGYSVRMTADITETSTYADRCIHNISRSSDDENDDLITLQFDYQRYSTSPTPLMRDALKREVASATKGALAYFETLAVGDMFDEQIAPSDG</sequence>
<evidence type="ECO:0000313" key="2">
    <source>
        <dbReference type="Proteomes" id="UP000323300"/>
    </source>
</evidence>
<protein>
    <recommendedName>
        <fullName evidence="3">TIGR04255 family protein</fullName>
    </recommendedName>
</protein>
<keyword evidence="2" id="KW-1185">Reference proteome</keyword>
<gene>
    <name evidence="1" type="ORF">SAMN04488498_11983</name>
</gene>
<evidence type="ECO:0008006" key="3">
    <source>
        <dbReference type="Google" id="ProtNLM"/>
    </source>
</evidence>
<evidence type="ECO:0000313" key="1">
    <source>
        <dbReference type="EMBL" id="SFK96473.1"/>
    </source>
</evidence>
<accession>A0A1I4DTT9</accession>
<organism evidence="1 2">
    <name type="scientific">Neomesorhizobium albiziae</name>
    <dbReference type="NCBI Taxonomy" id="335020"/>
    <lineage>
        <taxon>Bacteria</taxon>
        <taxon>Pseudomonadati</taxon>
        <taxon>Pseudomonadota</taxon>
        <taxon>Alphaproteobacteria</taxon>
        <taxon>Hyphomicrobiales</taxon>
        <taxon>Phyllobacteriaceae</taxon>
        <taxon>Neomesorhizobium</taxon>
    </lineage>
</organism>
<dbReference type="EMBL" id="FOSL01000019">
    <property type="protein sequence ID" value="SFK96473.1"/>
    <property type="molecule type" value="Genomic_DNA"/>
</dbReference>
<dbReference type="AlphaFoldDB" id="A0A1I4DTT9"/>
<proteinExistence type="predicted"/>
<dbReference type="Proteomes" id="UP000323300">
    <property type="component" value="Unassembled WGS sequence"/>
</dbReference>
<name>A0A1I4DTT9_9HYPH</name>